<organism evidence="5 6">
    <name type="scientific">[Candida] anglica</name>
    <dbReference type="NCBI Taxonomy" id="148631"/>
    <lineage>
        <taxon>Eukaryota</taxon>
        <taxon>Fungi</taxon>
        <taxon>Dikarya</taxon>
        <taxon>Ascomycota</taxon>
        <taxon>Saccharomycotina</taxon>
        <taxon>Pichiomycetes</taxon>
        <taxon>Debaryomycetaceae</taxon>
        <taxon>Kurtzmaniella</taxon>
    </lineage>
</organism>
<evidence type="ECO:0000313" key="5">
    <source>
        <dbReference type="EMBL" id="CAK7912423.1"/>
    </source>
</evidence>
<keyword evidence="6" id="KW-1185">Reference proteome</keyword>
<evidence type="ECO:0000256" key="1">
    <source>
        <dbReference type="ARBA" id="ARBA00006484"/>
    </source>
</evidence>
<evidence type="ECO:0000313" key="6">
    <source>
        <dbReference type="Proteomes" id="UP001497600"/>
    </source>
</evidence>
<dbReference type="Gene3D" id="3.40.50.720">
    <property type="entry name" value="NAD(P)-binding Rossmann-like Domain"/>
    <property type="match status" value="1"/>
</dbReference>
<dbReference type="PANTHER" id="PTHR42760:SF133">
    <property type="entry name" value="3-OXOACYL-[ACYL-CARRIER-PROTEIN] REDUCTASE"/>
    <property type="match status" value="1"/>
</dbReference>
<keyword evidence="3" id="KW-0560">Oxidoreductase</keyword>
<sequence>MYGRRCLITGASQGLGYALSHKLALMGASVTLVARNEDKLIRNLETLPTSETQSHSIVPYDLNNLLPDMAQESNKNYLKLVDSLKEISVLINCAGITTHSLLPKLKPATIASTINLNLTAPILLSQLSYRHMLKKRTANKPVIVNISSVLSCTGTTLPGTAVYAASKAGLVGFTTSLATEMRGKVRVNAILPGLISETSMGAEVNRDLGLSQVSLEDVTDATVDTILNEELNGECIIVDQDGQRLFKFK</sequence>
<dbReference type="PROSITE" id="PS00061">
    <property type="entry name" value="ADH_SHORT"/>
    <property type="match status" value="1"/>
</dbReference>
<dbReference type="InterPro" id="IPR036291">
    <property type="entry name" value="NAD(P)-bd_dom_sf"/>
</dbReference>
<dbReference type="PRINTS" id="PR00080">
    <property type="entry name" value="SDRFAMILY"/>
</dbReference>
<dbReference type="Proteomes" id="UP001497600">
    <property type="component" value="Chromosome F"/>
</dbReference>
<dbReference type="InterPro" id="IPR020904">
    <property type="entry name" value="Sc_DH/Rdtase_CS"/>
</dbReference>
<protein>
    <submittedName>
        <fullName evidence="5">L-rhamnose-1-dehydrogenase</fullName>
    </submittedName>
</protein>
<dbReference type="InterPro" id="IPR002347">
    <property type="entry name" value="SDR_fam"/>
</dbReference>
<name>A0ABP0EHH4_9ASCO</name>
<proteinExistence type="inferred from homology"/>
<comment type="similarity">
    <text evidence="1 4">Belongs to the short-chain dehydrogenases/reductases (SDR) family.</text>
</comment>
<dbReference type="Pfam" id="PF00106">
    <property type="entry name" value="adh_short"/>
    <property type="match status" value="1"/>
</dbReference>
<reference evidence="5 6" key="1">
    <citation type="submission" date="2024-01" db="EMBL/GenBank/DDBJ databases">
        <authorList>
            <consortium name="Genoscope - CEA"/>
            <person name="William W."/>
        </authorList>
    </citation>
    <scope>NUCLEOTIDE SEQUENCE [LARGE SCALE GENOMIC DNA]</scope>
    <source>
        <strain evidence="5 6">29B2s-10</strain>
    </source>
</reference>
<keyword evidence="2" id="KW-0521">NADP</keyword>
<gene>
    <name evidence="5" type="primary">DHG2</name>
    <name evidence="5" type="ORF">CAAN4_F07008</name>
</gene>
<evidence type="ECO:0000256" key="4">
    <source>
        <dbReference type="RuleBase" id="RU000363"/>
    </source>
</evidence>
<dbReference type="EMBL" id="OZ004258">
    <property type="protein sequence ID" value="CAK7912423.1"/>
    <property type="molecule type" value="Genomic_DNA"/>
</dbReference>
<dbReference type="PANTHER" id="PTHR42760">
    <property type="entry name" value="SHORT-CHAIN DEHYDROGENASES/REDUCTASES FAMILY MEMBER"/>
    <property type="match status" value="1"/>
</dbReference>
<evidence type="ECO:0000256" key="2">
    <source>
        <dbReference type="ARBA" id="ARBA00022857"/>
    </source>
</evidence>
<evidence type="ECO:0000256" key="3">
    <source>
        <dbReference type="ARBA" id="ARBA00023002"/>
    </source>
</evidence>
<dbReference type="CDD" id="cd05233">
    <property type="entry name" value="SDR_c"/>
    <property type="match status" value="1"/>
</dbReference>
<dbReference type="SUPFAM" id="SSF51735">
    <property type="entry name" value="NAD(P)-binding Rossmann-fold domains"/>
    <property type="match status" value="1"/>
</dbReference>
<dbReference type="PRINTS" id="PR00081">
    <property type="entry name" value="GDHRDH"/>
</dbReference>
<accession>A0ABP0EHH4</accession>